<dbReference type="Pfam" id="PF02129">
    <property type="entry name" value="Peptidase_S15"/>
    <property type="match status" value="1"/>
</dbReference>
<evidence type="ECO:0000313" key="3">
    <source>
        <dbReference type="EMBL" id="SNV72643.1"/>
    </source>
</evidence>
<evidence type="ECO:0000313" key="4">
    <source>
        <dbReference type="Proteomes" id="UP000214973"/>
    </source>
</evidence>
<gene>
    <name evidence="3" type="ORF">SAMEA44547418_01550</name>
</gene>
<dbReference type="Proteomes" id="UP000214973">
    <property type="component" value="Chromosome 1"/>
</dbReference>
<protein>
    <submittedName>
        <fullName evidence="3">Uncharacterized conserved protein</fullName>
    </submittedName>
</protein>
<dbReference type="Gene3D" id="1.10.10.800">
    <property type="match status" value="1"/>
</dbReference>
<reference evidence="3 4" key="1">
    <citation type="submission" date="2017-06" db="EMBL/GenBank/DDBJ databases">
        <authorList>
            <consortium name="Pathogen Informatics"/>
        </authorList>
    </citation>
    <scope>NUCLEOTIDE SEQUENCE [LARGE SCALE GENOMIC DNA]</scope>
    <source>
        <strain evidence="3 4">NCTC12018</strain>
    </source>
</reference>
<dbReference type="PANTHER" id="PTHR47751">
    <property type="entry name" value="SUPERFAMILY HYDROLASE, PUTATIVE (AFU_ORTHOLOGUE AFUA_2G16580)-RELATED"/>
    <property type="match status" value="1"/>
</dbReference>
<keyword evidence="4" id="KW-1185">Reference proteome</keyword>
<sequence>MKKLTKIAILTSALALGGFSMGITNSFAATTIDNLQEAAHLQNATVSDSIKEDTRVFAVDKNIKAVDVRFPNRFGIEVVGHMYLPKDFDASKKYDAIVISGPFGAVKEQSSGLHAQELAKQGFVTVAFDPSFTGESGGAVRDMASPEIYTEDFSAAVDFVGTLDFVNRDRIGALGICGLSGPAVTAAINDVRIKAVATTAMYDMAESIRDHYNGAYYTPEQREAVKREMAKERWEGVDSGKQIRSLHEMPVDAQGYVDKGTRILPETLPADADPVTTVFYNYYRDRAYHPRSINSNTMWDNRAKYGFFNFELMEHIDELGNRPILIITGDKAHSRYFSENAYKKAGPNKELVVVPGANHVDLYDNLKLIPIQKMADFFRTNLDK</sequence>
<accession>A0A239ZPC2</accession>
<dbReference type="AlphaFoldDB" id="A0A239ZPC2"/>
<dbReference type="InterPro" id="IPR029058">
    <property type="entry name" value="AB_hydrolase_fold"/>
</dbReference>
<dbReference type="RefSeq" id="WP_095066400.1">
    <property type="nucleotide sequence ID" value="NZ_LT906470.1"/>
</dbReference>
<dbReference type="EMBL" id="LT906470">
    <property type="protein sequence ID" value="SNV72643.1"/>
    <property type="molecule type" value="Genomic_DNA"/>
</dbReference>
<dbReference type="GO" id="GO:0016787">
    <property type="term" value="F:hydrolase activity"/>
    <property type="evidence" value="ECO:0007669"/>
    <property type="project" value="InterPro"/>
</dbReference>
<dbReference type="InterPro" id="IPR051411">
    <property type="entry name" value="Polyketide_trans_af380"/>
</dbReference>
<feature type="domain" description="Xaa-Pro dipeptidyl-peptidase-like" evidence="2">
    <location>
        <begin position="77"/>
        <end position="220"/>
    </location>
</feature>
<feature type="signal peptide" evidence="1">
    <location>
        <begin position="1"/>
        <end position="28"/>
    </location>
</feature>
<name>A0A239ZPC2_9FIRM</name>
<dbReference type="PANTHER" id="PTHR47751:SF1">
    <property type="entry name" value="SUPERFAMILY HYDROLASE, PUTATIVE (AFU_ORTHOLOGUE AFUA_2G16580)-RELATED"/>
    <property type="match status" value="1"/>
</dbReference>
<evidence type="ECO:0000256" key="1">
    <source>
        <dbReference type="SAM" id="SignalP"/>
    </source>
</evidence>
<feature type="chain" id="PRO_5012873490" evidence="1">
    <location>
        <begin position="29"/>
        <end position="384"/>
    </location>
</feature>
<organism evidence="3 4">
    <name type="scientific">Veillonella rodentium</name>
    <dbReference type="NCBI Taxonomy" id="248315"/>
    <lineage>
        <taxon>Bacteria</taxon>
        <taxon>Bacillati</taxon>
        <taxon>Bacillota</taxon>
        <taxon>Negativicutes</taxon>
        <taxon>Veillonellales</taxon>
        <taxon>Veillonellaceae</taxon>
        <taxon>Veillonella</taxon>
    </lineage>
</organism>
<dbReference type="SUPFAM" id="SSF53474">
    <property type="entry name" value="alpha/beta-Hydrolases"/>
    <property type="match status" value="1"/>
</dbReference>
<proteinExistence type="predicted"/>
<evidence type="ECO:0000259" key="2">
    <source>
        <dbReference type="Pfam" id="PF02129"/>
    </source>
</evidence>
<dbReference type="InterPro" id="IPR000383">
    <property type="entry name" value="Xaa-Pro-like_dom"/>
</dbReference>
<keyword evidence="1" id="KW-0732">Signal</keyword>
<dbReference type="KEGG" id="vrm:44547418_01550"/>
<dbReference type="Gene3D" id="3.40.50.1820">
    <property type="entry name" value="alpha/beta hydrolase"/>
    <property type="match status" value="1"/>
</dbReference>